<evidence type="ECO:0000256" key="6">
    <source>
        <dbReference type="SAM" id="MobiDB-lite"/>
    </source>
</evidence>
<dbReference type="CDD" id="cd03293">
    <property type="entry name" value="ABC_NrtD_SsuB_transporters"/>
    <property type="match status" value="1"/>
</dbReference>
<proteinExistence type="inferred from homology"/>
<comment type="similarity">
    <text evidence="2">Belongs to the ABC transporter superfamily. Nitrate/nitrite/cyanate uptake transporter (NitT) (TC 3.A.1.16) family.</text>
</comment>
<evidence type="ECO:0000256" key="3">
    <source>
        <dbReference type="ARBA" id="ARBA00022448"/>
    </source>
</evidence>
<name>A0ABT0CAT0_THEVL</name>
<reference evidence="8" key="1">
    <citation type="submission" date="2021-02" db="EMBL/GenBank/DDBJ databases">
        <title>The CRISPR/cas machinery reduction and long-range gene transfer in the hot spring cyanobacterium Synechococcus.</title>
        <authorList>
            <person name="Dvorak P."/>
            <person name="Jahodarova E."/>
            <person name="Hasler P."/>
            <person name="Poulickova A."/>
        </authorList>
    </citation>
    <scope>NUCLEOTIDE SEQUENCE</scope>
    <source>
        <strain evidence="8">Rupite</strain>
    </source>
</reference>
<dbReference type="Proteomes" id="UP000830835">
    <property type="component" value="Unassembled WGS sequence"/>
</dbReference>
<keyword evidence="9" id="KW-1185">Reference proteome</keyword>
<dbReference type="InterPro" id="IPR050166">
    <property type="entry name" value="ABC_transporter_ATP-bind"/>
</dbReference>
<dbReference type="PANTHER" id="PTHR42788:SF13">
    <property type="entry name" value="ALIPHATIC SULFONATES IMPORT ATP-BINDING PROTEIN SSUB"/>
    <property type="match status" value="1"/>
</dbReference>
<evidence type="ECO:0000256" key="1">
    <source>
        <dbReference type="ARBA" id="ARBA00004417"/>
    </source>
</evidence>
<keyword evidence="4" id="KW-0547">Nucleotide-binding</keyword>
<feature type="compositionally biased region" description="Polar residues" evidence="6">
    <location>
        <begin position="1"/>
        <end position="19"/>
    </location>
</feature>
<feature type="region of interest" description="Disordered" evidence="6">
    <location>
        <begin position="1"/>
        <end position="30"/>
    </location>
</feature>
<keyword evidence="3" id="KW-0813">Transport</keyword>
<dbReference type="PANTHER" id="PTHR42788">
    <property type="entry name" value="TAURINE IMPORT ATP-BINDING PROTEIN-RELATED"/>
    <property type="match status" value="1"/>
</dbReference>
<dbReference type="InterPro" id="IPR027417">
    <property type="entry name" value="P-loop_NTPase"/>
</dbReference>
<evidence type="ECO:0000256" key="4">
    <source>
        <dbReference type="ARBA" id="ARBA00022741"/>
    </source>
</evidence>
<protein>
    <submittedName>
        <fullName evidence="8">ABC transporter ATP-binding protein</fullName>
    </submittedName>
</protein>
<accession>A0ABT0CAT0</accession>
<dbReference type="PROSITE" id="PS50893">
    <property type="entry name" value="ABC_TRANSPORTER_2"/>
    <property type="match status" value="1"/>
</dbReference>
<evidence type="ECO:0000313" key="9">
    <source>
        <dbReference type="Proteomes" id="UP000830835"/>
    </source>
</evidence>
<dbReference type="InterPro" id="IPR003439">
    <property type="entry name" value="ABC_transporter-like_ATP-bd"/>
</dbReference>
<dbReference type="InterPro" id="IPR017871">
    <property type="entry name" value="ABC_transporter-like_CS"/>
</dbReference>
<sequence>MQTPGVESMLESQMVAQDPSSPPSTRHGIPGQPVLEFRHVSLQYPGKGAPVTIIRDLNFSVEHSEFVSIVGPSGCGKTSLLKMVSGLNTNHGGTIYFQSQPINGPLKNVGMAFQNPVLLPWRNTLKNVLLPLEVVQPHKRTFKQNLAQHEKSALDLLATVGLDGFQNAYPWQLSGGMRQRASLCRALIHQPELLLLDEPFAALDAFTREDMWEMLQRLWMHTACTSILITHDLREAVFLSDTIYVMGPRPSEIIFSLKVDLPRPRPLEICLTDDFHHLVSEVRKHIRRSY</sequence>
<evidence type="ECO:0000313" key="8">
    <source>
        <dbReference type="EMBL" id="MCJ2542878.1"/>
    </source>
</evidence>
<evidence type="ECO:0000259" key="7">
    <source>
        <dbReference type="PROSITE" id="PS50893"/>
    </source>
</evidence>
<dbReference type="SMART" id="SM00382">
    <property type="entry name" value="AAA"/>
    <property type="match status" value="1"/>
</dbReference>
<organism evidence="8 9">
    <name type="scientific">Thermostichus vulcanus str. 'Rupite'</name>
    <dbReference type="NCBI Taxonomy" id="2813851"/>
    <lineage>
        <taxon>Bacteria</taxon>
        <taxon>Bacillati</taxon>
        <taxon>Cyanobacteriota</taxon>
        <taxon>Cyanophyceae</taxon>
        <taxon>Thermostichales</taxon>
        <taxon>Thermostichaceae</taxon>
        <taxon>Thermostichus</taxon>
    </lineage>
</organism>
<dbReference type="EMBL" id="JAFIRA010000017">
    <property type="protein sequence ID" value="MCJ2542878.1"/>
    <property type="molecule type" value="Genomic_DNA"/>
</dbReference>
<dbReference type="PROSITE" id="PS00211">
    <property type="entry name" value="ABC_TRANSPORTER_1"/>
    <property type="match status" value="1"/>
</dbReference>
<dbReference type="Pfam" id="PF00005">
    <property type="entry name" value="ABC_tran"/>
    <property type="match status" value="1"/>
</dbReference>
<comment type="caution">
    <text evidence="8">The sequence shown here is derived from an EMBL/GenBank/DDBJ whole genome shotgun (WGS) entry which is preliminary data.</text>
</comment>
<dbReference type="GO" id="GO:0005524">
    <property type="term" value="F:ATP binding"/>
    <property type="evidence" value="ECO:0007669"/>
    <property type="project" value="UniProtKB-KW"/>
</dbReference>
<feature type="domain" description="ABC transporter" evidence="7">
    <location>
        <begin position="35"/>
        <end position="273"/>
    </location>
</feature>
<dbReference type="Gene3D" id="3.40.50.300">
    <property type="entry name" value="P-loop containing nucleotide triphosphate hydrolases"/>
    <property type="match status" value="1"/>
</dbReference>
<evidence type="ECO:0000256" key="5">
    <source>
        <dbReference type="ARBA" id="ARBA00022840"/>
    </source>
</evidence>
<evidence type="ECO:0000256" key="2">
    <source>
        <dbReference type="ARBA" id="ARBA00009440"/>
    </source>
</evidence>
<comment type="subcellular location">
    <subcellularLocation>
        <location evidence="1">Cell inner membrane</location>
        <topology evidence="1">Peripheral membrane protein</topology>
    </subcellularLocation>
</comment>
<gene>
    <name evidence="8" type="ORF">JX360_08170</name>
</gene>
<dbReference type="SUPFAM" id="SSF52540">
    <property type="entry name" value="P-loop containing nucleoside triphosphate hydrolases"/>
    <property type="match status" value="1"/>
</dbReference>
<keyword evidence="5 8" id="KW-0067">ATP-binding</keyword>
<dbReference type="InterPro" id="IPR003593">
    <property type="entry name" value="AAA+_ATPase"/>
</dbReference>